<dbReference type="Gene3D" id="1.25.40.390">
    <property type="match status" value="1"/>
</dbReference>
<organism evidence="1 2">
    <name type="scientific">Flavobacterium subsaxonicum WB 4.1-42 = DSM 21790</name>
    <dbReference type="NCBI Taxonomy" id="1121898"/>
    <lineage>
        <taxon>Bacteria</taxon>
        <taxon>Pseudomonadati</taxon>
        <taxon>Bacteroidota</taxon>
        <taxon>Flavobacteriia</taxon>
        <taxon>Flavobacteriales</taxon>
        <taxon>Flavobacteriaceae</taxon>
        <taxon>Flavobacterium</taxon>
    </lineage>
</organism>
<dbReference type="OrthoDB" id="725917at2"/>
<gene>
    <name evidence="1" type="ORF">Q766_08265</name>
</gene>
<accession>A0A0A2MLV8</accession>
<evidence type="ECO:0000313" key="1">
    <source>
        <dbReference type="EMBL" id="KGO93289.1"/>
    </source>
</evidence>
<dbReference type="PROSITE" id="PS51257">
    <property type="entry name" value="PROKAR_LIPOPROTEIN"/>
    <property type="match status" value="1"/>
</dbReference>
<name>A0A0A2MLV8_9FLAO</name>
<evidence type="ECO:0008006" key="3">
    <source>
        <dbReference type="Google" id="ProtNLM"/>
    </source>
</evidence>
<dbReference type="AlphaFoldDB" id="A0A0A2MLV8"/>
<dbReference type="STRING" id="1121898.GCA_000422725_02006"/>
<dbReference type="RefSeq" id="WP_026990832.1">
    <property type="nucleotide sequence ID" value="NZ_AUGP01000018.1"/>
</dbReference>
<protein>
    <recommendedName>
        <fullName evidence="3">Lipoprotein</fullName>
    </recommendedName>
</protein>
<evidence type="ECO:0000313" key="2">
    <source>
        <dbReference type="Proteomes" id="UP000030111"/>
    </source>
</evidence>
<dbReference type="EMBL" id="JRLY01000005">
    <property type="protein sequence ID" value="KGO93289.1"/>
    <property type="molecule type" value="Genomic_DNA"/>
</dbReference>
<dbReference type="Proteomes" id="UP000030111">
    <property type="component" value="Unassembled WGS sequence"/>
</dbReference>
<sequence>MKKIFYTTSVLLLLLTACTSDDPNFNDNQDRSYDVAAETLLANAQRELADQSTTPDVNLNPFRFYVQYLASTQYPEESRYNVVTRNISNNLWNNLYRDVLGNLESAKEVIVADEALDEATRANELAIIEIIEVYTFQLLVDTFGDIPYSEALNPLNVLPKYDDDATIYPALITRLDAALTDLDEGAGTFTSGDILLGGDVAGWRLFGNSLKVKLGINLADVNPGLAQSTIESAVADGVILTNDQNVTFNYAPTAPIYNPIYAQLVASNRNDYVASETIVNRMNDLSDPRRTVYFQERGGEYVGGVNGGSNDYFEFSAPGVLFEAPDLPGVLFEATEVNFYLAEAAARGYSVGGTAEEYYEAAITASFDFWGVDGVEAYLAQPEVAYATADGDWKQKIGIQEWIALFNRPFEGWNEWRRLDVPSLEPATGAVAAADGAVPVRLTYAINEQTVNNTNWQAASTAIGGNRLSTHIFWDVE</sequence>
<keyword evidence="2" id="KW-1185">Reference proteome</keyword>
<dbReference type="InterPro" id="IPR041662">
    <property type="entry name" value="SusD-like_2"/>
</dbReference>
<comment type="caution">
    <text evidence="1">The sequence shown here is derived from an EMBL/GenBank/DDBJ whole genome shotgun (WGS) entry which is preliminary data.</text>
</comment>
<proteinExistence type="predicted"/>
<dbReference type="InterPro" id="IPR011990">
    <property type="entry name" value="TPR-like_helical_dom_sf"/>
</dbReference>
<dbReference type="Pfam" id="PF12771">
    <property type="entry name" value="SusD-like_2"/>
    <property type="match status" value="1"/>
</dbReference>
<reference evidence="1 2" key="1">
    <citation type="submission" date="2013-09" db="EMBL/GenBank/DDBJ databases">
        <authorList>
            <person name="Zeng Z."/>
            <person name="Chen C."/>
        </authorList>
    </citation>
    <scope>NUCLEOTIDE SEQUENCE [LARGE SCALE GENOMIC DNA]</scope>
    <source>
        <strain evidence="1 2">WB 4.1-42</strain>
    </source>
</reference>
<dbReference type="SUPFAM" id="SSF48452">
    <property type="entry name" value="TPR-like"/>
    <property type="match status" value="1"/>
</dbReference>
<dbReference type="eggNOG" id="COG4198">
    <property type="taxonomic scope" value="Bacteria"/>
</dbReference>